<dbReference type="PANTHER" id="PTHR33681:SF4">
    <property type="entry name" value="OS12G0171100 PROTEIN"/>
    <property type="match status" value="1"/>
</dbReference>
<dbReference type="OrthoDB" id="769491at2"/>
<organism evidence="3 4">
    <name type="scientific">Pedobacter africanus</name>
    <dbReference type="NCBI Taxonomy" id="151894"/>
    <lineage>
        <taxon>Bacteria</taxon>
        <taxon>Pseudomonadati</taxon>
        <taxon>Bacteroidota</taxon>
        <taxon>Sphingobacteriia</taxon>
        <taxon>Sphingobacteriales</taxon>
        <taxon>Sphingobacteriaceae</taxon>
        <taxon>Pedobacter</taxon>
    </lineage>
</organism>
<dbReference type="RefSeq" id="WP_084237574.1">
    <property type="nucleotide sequence ID" value="NZ_FWXT01000001.1"/>
</dbReference>
<protein>
    <submittedName>
        <fullName evidence="3">Fibronectin type III domain-containing protein</fullName>
    </submittedName>
</protein>
<evidence type="ECO:0000256" key="1">
    <source>
        <dbReference type="SAM" id="SignalP"/>
    </source>
</evidence>
<dbReference type="PANTHER" id="PTHR33681">
    <property type="entry name" value="BINDING PROTEIN, PUTATIVE, EXPRESSED-RELATED"/>
    <property type="match status" value="1"/>
</dbReference>
<proteinExistence type="predicted"/>
<sequence>MKTSYLKLVLPVAIMSMLGTACKKKNNPVDENGKPAKVGNLTSYTGKTRIKLGWTLTGNADIQKCRVYWNAEKESAEAAVTPGKNQMEVLISNLDEGTYDFTVYAYNSKGNVSDKMTVKGKVLGEIYEEGLNNRGIKGTVFNETESTVSISWNSAATEVIGTEIKYTNAADVAQTVAVTPFVSTTTLTNFKKAGVFEYRTLYKPIGAIDTFYTAYEPVEANPAQPGGGTAADAPLGSGWVEYSPLRKIHLDDAAGLQIFNWTAYKSVGSPICADYNYQSATGDETFRILTTQSNRSEIRIHDDYSIGSRQFQGYLTIYSPLNDECVMQIFGSIEGATQMMIRGYAASGGSLRGLGQTLVTDIYNAEVRVNVIHLQEDKGAKIIIYINGVKKAELVDTEPVTNYMKYGNYGTMKTGQAVVKWRNAKVFRNGTAPL</sequence>
<keyword evidence="1" id="KW-0732">Signal</keyword>
<dbReference type="Pfam" id="PF16389">
    <property type="entry name" value="DUF4998"/>
    <property type="match status" value="1"/>
</dbReference>
<gene>
    <name evidence="3" type="ORF">SAMN04488524_1325</name>
</gene>
<name>A0A1W2AD82_9SPHI</name>
<feature type="chain" id="PRO_5010711545" evidence="1">
    <location>
        <begin position="22"/>
        <end position="434"/>
    </location>
</feature>
<dbReference type="Proteomes" id="UP000192756">
    <property type="component" value="Unassembled WGS sequence"/>
</dbReference>
<dbReference type="CDD" id="cd00063">
    <property type="entry name" value="FN3"/>
    <property type="match status" value="1"/>
</dbReference>
<evidence type="ECO:0000259" key="2">
    <source>
        <dbReference type="SMART" id="SM00060"/>
    </source>
</evidence>
<feature type="domain" description="Fibronectin type-III" evidence="2">
    <location>
        <begin position="35"/>
        <end position="112"/>
    </location>
</feature>
<evidence type="ECO:0000313" key="3">
    <source>
        <dbReference type="EMBL" id="SMC58637.1"/>
    </source>
</evidence>
<evidence type="ECO:0000313" key="4">
    <source>
        <dbReference type="Proteomes" id="UP000192756"/>
    </source>
</evidence>
<dbReference type="PROSITE" id="PS51257">
    <property type="entry name" value="PROKAR_LIPOPROTEIN"/>
    <property type="match status" value="1"/>
</dbReference>
<feature type="signal peptide" evidence="1">
    <location>
        <begin position="1"/>
        <end position="21"/>
    </location>
</feature>
<keyword evidence="4" id="KW-1185">Reference proteome</keyword>
<dbReference type="SUPFAM" id="SSF49265">
    <property type="entry name" value="Fibronectin type III"/>
    <property type="match status" value="1"/>
</dbReference>
<accession>A0A1W2AD82</accession>
<dbReference type="SMART" id="SM00060">
    <property type="entry name" value="FN3"/>
    <property type="match status" value="1"/>
</dbReference>
<dbReference type="Gene3D" id="2.60.40.10">
    <property type="entry name" value="Immunoglobulins"/>
    <property type="match status" value="1"/>
</dbReference>
<reference evidence="4" key="1">
    <citation type="submission" date="2017-04" db="EMBL/GenBank/DDBJ databases">
        <authorList>
            <person name="Varghese N."/>
            <person name="Submissions S."/>
        </authorList>
    </citation>
    <scope>NUCLEOTIDE SEQUENCE [LARGE SCALE GENOMIC DNA]</scope>
    <source>
        <strain evidence="4">DSM 12126</strain>
    </source>
</reference>
<dbReference type="InterPro" id="IPR013783">
    <property type="entry name" value="Ig-like_fold"/>
</dbReference>
<dbReference type="AlphaFoldDB" id="A0A1W2AD82"/>
<dbReference type="EMBL" id="FWXT01000001">
    <property type="protein sequence ID" value="SMC58637.1"/>
    <property type="molecule type" value="Genomic_DNA"/>
</dbReference>
<dbReference type="STRING" id="151894.SAMN04488524_1325"/>
<dbReference type="InterPro" id="IPR036116">
    <property type="entry name" value="FN3_sf"/>
</dbReference>
<dbReference type="InterPro" id="IPR003961">
    <property type="entry name" value="FN3_dom"/>
</dbReference>